<comment type="caution">
    <text evidence="2">The sequence shown here is derived from an EMBL/GenBank/DDBJ whole genome shotgun (WGS) entry which is preliminary data.</text>
</comment>
<accession>A0A3M0LB46</accession>
<protein>
    <submittedName>
        <fullName evidence="2">Uncharacterized protein</fullName>
    </submittedName>
</protein>
<name>A0A3M0LB46_HIRRU</name>
<dbReference type="AlphaFoldDB" id="A0A3M0LB46"/>
<feature type="compositionally biased region" description="Acidic residues" evidence="1">
    <location>
        <begin position="29"/>
        <end position="55"/>
    </location>
</feature>
<evidence type="ECO:0000256" key="1">
    <source>
        <dbReference type="SAM" id="MobiDB-lite"/>
    </source>
</evidence>
<reference evidence="2 3" key="1">
    <citation type="submission" date="2018-07" db="EMBL/GenBank/DDBJ databases">
        <title>A high quality draft genome assembly of the barn swallow (H. rustica rustica).</title>
        <authorList>
            <person name="Formenti G."/>
            <person name="Chiara M."/>
            <person name="Poveda L."/>
            <person name="Francoijs K.-J."/>
            <person name="Bonisoli-Alquati A."/>
            <person name="Canova L."/>
            <person name="Gianfranceschi L."/>
            <person name="Horner D.S."/>
            <person name="Saino N."/>
        </authorList>
    </citation>
    <scope>NUCLEOTIDE SEQUENCE [LARGE SCALE GENOMIC DNA]</scope>
    <source>
        <strain evidence="2">Chelidonia</strain>
        <tissue evidence="2">Blood</tissue>
    </source>
</reference>
<evidence type="ECO:0000313" key="2">
    <source>
        <dbReference type="EMBL" id="RMC21104.1"/>
    </source>
</evidence>
<dbReference type="Proteomes" id="UP000269221">
    <property type="component" value="Unassembled WGS sequence"/>
</dbReference>
<sequence length="66" mass="7366">MPEGWCDQTVEVIRPSTFGINHIIAPTEESPEEEGLELEEVLEGAPEDDGRDPDEEHGLGYPTQHH</sequence>
<organism evidence="2 3">
    <name type="scientific">Hirundo rustica rustica</name>
    <dbReference type="NCBI Taxonomy" id="333673"/>
    <lineage>
        <taxon>Eukaryota</taxon>
        <taxon>Metazoa</taxon>
        <taxon>Chordata</taxon>
        <taxon>Craniata</taxon>
        <taxon>Vertebrata</taxon>
        <taxon>Euteleostomi</taxon>
        <taxon>Archelosauria</taxon>
        <taxon>Archosauria</taxon>
        <taxon>Dinosauria</taxon>
        <taxon>Saurischia</taxon>
        <taxon>Theropoda</taxon>
        <taxon>Coelurosauria</taxon>
        <taxon>Aves</taxon>
        <taxon>Neognathae</taxon>
        <taxon>Neoaves</taxon>
        <taxon>Telluraves</taxon>
        <taxon>Australaves</taxon>
        <taxon>Passeriformes</taxon>
        <taxon>Sylvioidea</taxon>
        <taxon>Hirundinidae</taxon>
        <taxon>Hirundo</taxon>
    </lineage>
</organism>
<evidence type="ECO:0000313" key="3">
    <source>
        <dbReference type="Proteomes" id="UP000269221"/>
    </source>
</evidence>
<gene>
    <name evidence="2" type="ORF">DUI87_01961</name>
</gene>
<dbReference type="EMBL" id="QRBI01000093">
    <property type="protein sequence ID" value="RMC21104.1"/>
    <property type="molecule type" value="Genomic_DNA"/>
</dbReference>
<feature type="region of interest" description="Disordered" evidence="1">
    <location>
        <begin position="25"/>
        <end position="66"/>
    </location>
</feature>
<keyword evidence="3" id="KW-1185">Reference proteome</keyword>
<proteinExistence type="predicted"/>